<dbReference type="Gene3D" id="1.10.10.10">
    <property type="entry name" value="Winged helix-like DNA-binding domain superfamily/Winged helix DNA-binding domain"/>
    <property type="match status" value="1"/>
</dbReference>
<dbReference type="RefSeq" id="WP_353476738.1">
    <property type="nucleotide sequence ID" value="NZ_CP123390.1"/>
</dbReference>
<dbReference type="SMART" id="SM00421">
    <property type="entry name" value="HTH_LUXR"/>
    <property type="match status" value="1"/>
</dbReference>
<evidence type="ECO:0000313" key="2">
    <source>
        <dbReference type="EMBL" id="XCC97859.1"/>
    </source>
</evidence>
<name>A0AAU8AST8_9RHOB</name>
<dbReference type="InterPro" id="IPR016032">
    <property type="entry name" value="Sig_transdc_resp-reg_C-effctor"/>
</dbReference>
<accession>A0AAU8AST8</accession>
<feature type="domain" description="HTH luxR-type" evidence="1">
    <location>
        <begin position="304"/>
        <end position="361"/>
    </location>
</feature>
<organism evidence="2">
    <name type="scientific">Alloyangia sp. H15</name>
    <dbReference type="NCBI Taxonomy" id="3029062"/>
    <lineage>
        <taxon>Bacteria</taxon>
        <taxon>Pseudomonadati</taxon>
        <taxon>Pseudomonadota</taxon>
        <taxon>Alphaproteobacteria</taxon>
        <taxon>Rhodobacterales</taxon>
        <taxon>Roseobacteraceae</taxon>
        <taxon>Alloyangia</taxon>
    </lineage>
</organism>
<protein>
    <submittedName>
        <fullName evidence="2">LuxR C-terminal-related transcriptional regulator</fullName>
    </submittedName>
</protein>
<proteinExistence type="predicted"/>
<reference evidence="2" key="1">
    <citation type="submission" date="2023-02" db="EMBL/GenBank/DDBJ databases">
        <title>Description and genomic characterization of Salipiger bruguierae sp. nov., isolated from the sediment of mangrove plant Bruguiera sexangula.</title>
        <authorList>
            <person name="Long M."/>
        </authorList>
    </citation>
    <scope>NUCLEOTIDE SEQUENCE</scope>
    <source>
        <strain evidence="2">H15</strain>
        <plasmid evidence="2">unnamed5</plasmid>
    </source>
</reference>
<dbReference type="SUPFAM" id="SSF46894">
    <property type="entry name" value="C-terminal effector domain of the bipartite response regulators"/>
    <property type="match status" value="1"/>
</dbReference>
<dbReference type="InterPro" id="IPR000792">
    <property type="entry name" value="Tscrpt_reg_LuxR_C"/>
</dbReference>
<dbReference type="Pfam" id="PF00196">
    <property type="entry name" value="GerE"/>
    <property type="match status" value="1"/>
</dbReference>
<keyword evidence="2" id="KW-0614">Plasmid</keyword>
<dbReference type="GO" id="GO:0003677">
    <property type="term" value="F:DNA binding"/>
    <property type="evidence" value="ECO:0007669"/>
    <property type="project" value="InterPro"/>
</dbReference>
<dbReference type="InterPro" id="IPR036388">
    <property type="entry name" value="WH-like_DNA-bd_sf"/>
</dbReference>
<dbReference type="InterPro" id="IPR000014">
    <property type="entry name" value="PAS"/>
</dbReference>
<geneLocation type="plasmid" evidence="2">
    <name>unnamed5</name>
</geneLocation>
<dbReference type="AlphaFoldDB" id="A0AAU8AST8"/>
<evidence type="ECO:0000259" key="1">
    <source>
        <dbReference type="SMART" id="SM00421"/>
    </source>
</evidence>
<gene>
    <name evidence="2" type="ORF">PVT71_28970</name>
</gene>
<dbReference type="EMBL" id="CP123390">
    <property type="protein sequence ID" value="XCC97859.1"/>
    <property type="molecule type" value="Genomic_DNA"/>
</dbReference>
<dbReference type="GO" id="GO:0006355">
    <property type="term" value="P:regulation of DNA-templated transcription"/>
    <property type="evidence" value="ECO:0007669"/>
    <property type="project" value="InterPro"/>
</dbReference>
<sequence>MQELNSLIGELYDAALDSTRWEIALTAVAAYRDAISAGIVVFDTRTRTLRNQIMSDGDSRSSRDFLDTYGALMPPEFYNASLMTVDKAICSIDAIDRRVFESSRFFREWVEPNGLVDSSACCLMKDVNRFAMAAFFLAREATDRDRELSELFGVHIRRAATISDLLNYRLVELMDFENTLNTLSAPMMLVDEAGTIHFANHAAEAILRHGGLLRSAKGRISAGSTALTKALHAKICEVIRSTVPTAAVGIGVPGEHGPRSGAVLHILPVERHLSGSLPIGPRAVVFVGTQSARPMIGPNILSAVFGLKPTESEVMLHLAQGSSIEEVAEVRDCAVSTVRTHLLKVLSKTGSRRQSDLVRIVHQLAL</sequence>
<dbReference type="Pfam" id="PF13188">
    <property type="entry name" value="PAS_8"/>
    <property type="match status" value="1"/>
</dbReference>